<dbReference type="EMBL" id="KL142411">
    <property type="protein sequence ID" value="KDR67954.1"/>
    <property type="molecule type" value="Genomic_DNA"/>
</dbReference>
<feature type="region of interest" description="Disordered" evidence="1">
    <location>
        <begin position="414"/>
        <end position="463"/>
    </location>
</feature>
<feature type="compositionally biased region" description="Acidic residues" evidence="1">
    <location>
        <begin position="561"/>
        <end position="575"/>
    </location>
</feature>
<feature type="compositionally biased region" description="Low complexity" evidence="1">
    <location>
        <begin position="414"/>
        <end position="425"/>
    </location>
</feature>
<feature type="region of interest" description="Disordered" evidence="1">
    <location>
        <begin position="1022"/>
        <end position="1110"/>
    </location>
</feature>
<feature type="compositionally biased region" description="Low complexity" evidence="1">
    <location>
        <begin position="790"/>
        <end position="811"/>
    </location>
</feature>
<feature type="region of interest" description="Disordered" evidence="1">
    <location>
        <begin position="52"/>
        <end position="219"/>
    </location>
</feature>
<feature type="compositionally biased region" description="Polar residues" evidence="1">
    <location>
        <begin position="59"/>
        <end position="73"/>
    </location>
</feature>
<evidence type="ECO:0000313" key="3">
    <source>
        <dbReference type="Proteomes" id="UP000027222"/>
    </source>
</evidence>
<feature type="compositionally biased region" description="Basic and acidic residues" evidence="1">
    <location>
        <begin position="1049"/>
        <end position="1061"/>
    </location>
</feature>
<dbReference type="Proteomes" id="UP000027222">
    <property type="component" value="Unassembled WGS sequence"/>
</dbReference>
<organism evidence="2 3">
    <name type="scientific">Galerina marginata (strain CBS 339.88)</name>
    <dbReference type="NCBI Taxonomy" id="685588"/>
    <lineage>
        <taxon>Eukaryota</taxon>
        <taxon>Fungi</taxon>
        <taxon>Dikarya</taxon>
        <taxon>Basidiomycota</taxon>
        <taxon>Agaricomycotina</taxon>
        <taxon>Agaricomycetes</taxon>
        <taxon>Agaricomycetidae</taxon>
        <taxon>Agaricales</taxon>
        <taxon>Agaricineae</taxon>
        <taxon>Strophariaceae</taxon>
        <taxon>Galerina</taxon>
    </lineage>
</organism>
<feature type="compositionally biased region" description="Basic residues" evidence="1">
    <location>
        <begin position="135"/>
        <end position="144"/>
    </location>
</feature>
<feature type="compositionally biased region" description="Pro residues" evidence="1">
    <location>
        <begin position="74"/>
        <end position="89"/>
    </location>
</feature>
<sequence length="1126" mass="119711">MPSAHSYTIVAHDDGDDSDICPVCDGECTCRRPPPPPTPTIKSGVPLSMAELSLHYATGGSSPTPPASCSSGQPYPPTTPTPASTPTPAPLKIKLTVPPGMLKRRPTSSKSPEETMSDVANAGYNSASTDPPRPPPKKRGRPPKLVRPAPQPPHSPVYKPLNPKSAAPGKQQQHKRAAPTKARQNLKARAAAIVKKVSKKKRRAATSDEESDVSDLSDVDMDMAMDHPVVRRGAYNDYDMESVQFPTFVSASALSSMSSYASDSSSLSDFDSDSSIEAEEENFIVTDMHDKARLRRELLGGDDALLLQKKRSNRNNDWVIRPRKKSVGPSDVEMDVDSDATEDDDEEEEDENDEVEADEETEEEAIAGVPTPQPQEEEEDTDDHRSRYVGLATGWSEDDDESSFDADLFFANLYGTSDSSSNSSSDTDDGGPHPSLAEDGDQSDLSCASERTEGGLGSGHRHRRLESLPFEVTQGWDGQVVFTNGVHDERGLVDLEFEKDASRFVASPGQYGDADEAAGGKPRRRRVQRYLGLGMPMSMSDAEDSDVAMLAPSSLSVDSDGGYEEDGELECDSGDTTDEELVGADALPNARAMALFSLPAALSVHAINPLSTVSTPAVSPGRRRRQDEASRERRRRRWGGGNGPCAVDILQGKVLFWDSDEQEIDGEDDEWAGIGVSPGSALGEPWGGINFSPSPTGRSGSTPGTPGGGGKSHVDVLKLMRRARTPTGPRKGVFEPSTETRQAVIGEDRMGAEVPSPHPRFRKRERNGGRFGAVEHLLRKHLLQSLAASTTTPGSVGSVSALGSPSSSGPAADERSSLELLLSSAVNAGGDEDAVTALQMQMHVHGEAEPIQLDDVLDASFLDDDDPPSPSTVDSAADAASPLTNTDPAAADDSTPISASTSASAFAEAAEEAGAKNLSRWDLISVGAFRHGPHGHGHGHVHGHTPGSSADFGSAMRSSPISTMWQGVGGMGVGTGGARMASSGSAVAIKGKGSKLAKRRRIMMGGSTMSSPLILPLGSASASASASASGSPSSSMHTTPTKHLHHRHQDQSQKNRKEQRRERKLLKRRSSNGHGYPAPHTPHLAHQQHHAHAFHMHQHHPNAKLRGASSAQRSNFFAAGVPPLNL</sequence>
<accession>A0A067SJU1</accession>
<dbReference type="HOGENOM" id="CLU_009140_0_0_1"/>
<feature type="compositionally biased region" description="Low complexity" evidence="1">
    <location>
        <begin position="871"/>
        <end position="897"/>
    </location>
</feature>
<feature type="region of interest" description="Disordered" evidence="1">
    <location>
        <begin position="859"/>
        <end position="897"/>
    </location>
</feature>
<dbReference type="AlphaFoldDB" id="A0A067SJU1"/>
<feature type="compositionally biased region" description="Acidic residues" evidence="1">
    <location>
        <begin position="332"/>
        <end position="365"/>
    </location>
</feature>
<feature type="region of interest" description="Disordered" evidence="1">
    <location>
        <begin position="682"/>
        <end position="713"/>
    </location>
</feature>
<name>A0A067SJU1_GALM3</name>
<evidence type="ECO:0000313" key="2">
    <source>
        <dbReference type="EMBL" id="KDR67954.1"/>
    </source>
</evidence>
<feature type="region of interest" description="Disordered" evidence="1">
    <location>
        <begin position="790"/>
        <end position="815"/>
    </location>
</feature>
<feature type="compositionally biased region" description="Basic residues" evidence="1">
    <location>
        <begin position="1062"/>
        <end position="1071"/>
    </location>
</feature>
<dbReference type="OrthoDB" id="3259498at2759"/>
<dbReference type="STRING" id="685588.A0A067SJU1"/>
<gene>
    <name evidence="2" type="ORF">GALMADRAFT_231587</name>
</gene>
<feature type="region of interest" description="Disordered" evidence="1">
    <location>
        <begin position="556"/>
        <end position="575"/>
    </location>
</feature>
<feature type="compositionally biased region" description="Low complexity" evidence="1">
    <location>
        <begin position="692"/>
        <end position="704"/>
    </location>
</feature>
<evidence type="ECO:0000256" key="1">
    <source>
        <dbReference type="SAM" id="MobiDB-lite"/>
    </source>
</evidence>
<proteinExistence type="predicted"/>
<feature type="region of interest" description="Disordered" evidence="1">
    <location>
        <begin position="612"/>
        <end position="644"/>
    </location>
</feature>
<reference evidence="3" key="1">
    <citation type="journal article" date="2014" name="Proc. Natl. Acad. Sci. U.S.A.">
        <title>Extensive sampling of basidiomycete genomes demonstrates inadequacy of the white-rot/brown-rot paradigm for wood decay fungi.</title>
        <authorList>
            <person name="Riley R."/>
            <person name="Salamov A.A."/>
            <person name="Brown D.W."/>
            <person name="Nagy L.G."/>
            <person name="Floudas D."/>
            <person name="Held B.W."/>
            <person name="Levasseur A."/>
            <person name="Lombard V."/>
            <person name="Morin E."/>
            <person name="Otillar R."/>
            <person name="Lindquist E.A."/>
            <person name="Sun H."/>
            <person name="LaButti K.M."/>
            <person name="Schmutz J."/>
            <person name="Jabbour D."/>
            <person name="Luo H."/>
            <person name="Baker S.E."/>
            <person name="Pisabarro A.G."/>
            <person name="Walton J.D."/>
            <person name="Blanchette R.A."/>
            <person name="Henrissat B."/>
            <person name="Martin F."/>
            <person name="Cullen D."/>
            <person name="Hibbett D.S."/>
            <person name="Grigoriev I.V."/>
        </authorList>
    </citation>
    <scope>NUCLEOTIDE SEQUENCE [LARGE SCALE GENOMIC DNA]</scope>
    <source>
        <strain evidence="3">CBS 339.88</strain>
    </source>
</reference>
<feature type="compositionally biased region" description="Low complexity" evidence="1">
    <location>
        <begin position="1022"/>
        <end position="1035"/>
    </location>
</feature>
<feature type="compositionally biased region" description="Basic residues" evidence="1">
    <location>
        <begin position="1086"/>
        <end position="1103"/>
    </location>
</feature>
<feature type="compositionally biased region" description="Acidic residues" evidence="1">
    <location>
        <begin position="207"/>
        <end position="219"/>
    </location>
</feature>
<keyword evidence="3" id="KW-1185">Reference proteome</keyword>
<feature type="region of interest" description="Disordered" evidence="1">
    <location>
        <begin position="318"/>
        <end position="402"/>
    </location>
</feature>
<protein>
    <submittedName>
        <fullName evidence="2">Uncharacterized protein</fullName>
    </submittedName>
</protein>